<dbReference type="SUPFAM" id="SSF74788">
    <property type="entry name" value="Cullin repeat-like"/>
    <property type="match status" value="1"/>
</dbReference>
<organism evidence="7 8">
    <name type="scientific">Phaedon cochleariae</name>
    <name type="common">Mustard beetle</name>
    <dbReference type="NCBI Taxonomy" id="80249"/>
    <lineage>
        <taxon>Eukaryota</taxon>
        <taxon>Metazoa</taxon>
        <taxon>Ecdysozoa</taxon>
        <taxon>Arthropoda</taxon>
        <taxon>Hexapoda</taxon>
        <taxon>Insecta</taxon>
        <taxon>Pterygota</taxon>
        <taxon>Neoptera</taxon>
        <taxon>Endopterygota</taxon>
        <taxon>Coleoptera</taxon>
        <taxon>Polyphaga</taxon>
        <taxon>Cucujiformia</taxon>
        <taxon>Chrysomeloidea</taxon>
        <taxon>Chrysomelidae</taxon>
        <taxon>Chrysomelinae</taxon>
        <taxon>Chrysomelini</taxon>
        <taxon>Phaedon</taxon>
    </lineage>
</organism>
<dbReference type="InterPro" id="IPR016159">
    <property type="entry name" value="Cullin_repeat-like_dom_sf"/>
</dbReference>
<dbReference type="FunFam" id="3.30.230.130:FF:000001">
    <property type="entry name" value="Cullin 4A"/>
    <property type="match status" value="1"/>
</dbReference>
<dbReference type="InterPro" id="IPR016157">
    <property type="entry name" value="Cullin_CS"/>
</dbReference>
<dbReference type="Pfam" id="PF10557">
    <property type="entry name" value="Cullin_Nedd8"/>
    <property type="match status" value="1"/>
</dbReference>
<comment type="similarity">
    <text evidence="1 4 5">Belongs to the cullin family.</text>
</comment>
<dbReference type="OrthoDB" id="6093553at2759"/>
<dbReference type="GO" id="GO:0006511">
    <property type="term" value="P:ubiquitin-dependent protein catabolic process"/>
    <property type="evidence" value="ECO:0007669"/>
    <property type="project" value="InterPro"/>
</dbReference>
<dbReference type="InterPro" id="IPR045093">
    <property type="entry name" value="Cullin"/>
</dbReference>
<dbReference type="Gene3D" id="1.10.10.10">
    <property type="entry name" value="Winged helix-like DNA-binding domain superfamily/Winged helix DNA-binding domain"/>
    <property type="match status" value="1"/>
</dbReference>
<dbReference type="EMBL" id="OU896711">
    <property type="protein sequence ID" value="CAH1170430.1"/>
    <property type="molecule type" value="Genomic_DNA"/>
</dbReference>
<evidence type="ECO:0000256" key="3">
    <source>
        <dbReference type="ARBA" id="ARBA00022843"/>
    </source>
</evidence>
<reference evidence="7" key="2">
    <citation type="submission" date="2022-10" db="EMBL/GenBank/DDBJ databases">
        <authorList>
            <consortium name="ENA_rothamsted_submissions"/>
            <consortium name="culmorum"/>
            <person name="King R."/>
        </authorList>
    </citation>
    <scope>NUCLEOTIDE SEQUENCE</scope>
</reference>
<dbReference type="PROSITE" id="PS50069">
    <property type="entry name" value="CULLIN_2"/>
    <property type="match status" value="1"/>
</dbReference>
<sequence>MMLKKIVTRKVLSIRNHQEYPNDTQQNANQAITLLGLGINTILNSEKRKTSLQELYVIVENLHDTHRPELYEKLNDLLEDTLQQKLESLIQNTDDLLESLNSRWTKFGEHVTVIKNIFLNCDRSTKNNCTNYNTVHHLSIHLFKTIIILNPTIKDNLTIHLVNMIQSRRKGDKVDMKLHESILDMLTDMEVYNEIFHNQFIRLSNIFFSDEGNILIDMIDIRAFLRHVQARIKLEEEISSNYSNLHTSRAVLEAVCKQLIKEHMIDIVDKTFDYLRKGKIRNELCILFDLVKKVPLGLKTLSDYFVEYIIEKGTSIVSNTGNDKTMIQEILDFKDQLEQIVKISFRGNESFKAIIRNCFIKFINSKQNQPALLLAKYVDINLRSKDLLEDDLETILDKVMVLFRYIQGKDIFEAFYKKDLAKRLLLCKSTSQDAEDSMIGRLKLECGAAFTSKIEGMFKDINISQGINNAFKQYLNYASQISSDLCINILTSSFWPSYPSCKVNLPSELVNYQITFQKFYFMKHSGRKLVWQPNLGHCIVKAVFESGNKELHVSLYQTIVLLLFNDSETMNFSEILELTNMETEELKRTLISLACSKTRVLVKKLKSRDIDTDDVFSINHKFSDRLFRVKINQIQLKETIEEEHATEKSVLADRQFQVDAAIVRIMKNKKQINHNELILELFNNLDIPVKPYDIKKRIELLIEREYMERDKDDPSNYTYIA</sequence>
<dbReference type="Proteomes" id="UP001153737">
    <property type="component" value="Chromosome 5"/>
</dbReference>
<dbReference type="InterPro" id="IPR059120">
    <property type="entry name" value="Cullin-like_AB"/>
</dbReference>
<dbReference type="AlphaFoldDB" id="A0A9P0GWE2"/>
<keyword evidence="3" id="KW-0832">Ubl conjugation</keyword>
<dbReference type="PROSITE" id="PS01256">
    <property type="entry name" value="CULLIN_1"/>
    <property type="match status" value="1"/>
</dbReference>
<reference evidence="7" key="1">
    <citation type="submission" date="2022-01" db="EMBL/GenBank/DDBJ databases">
        <authorList>
            <person name="King R."/>
        </authorList>
    </citation>
    <scope>NUCLEOTIDE SEQUENCE</scope>
</reference>
<evidence type="ECO:0000256" key="5">
    <source>
        <dbReference type="RuleBase" id="RU003829"/>
    </source>
</evidence>
<dbReference type="Gene3D" id="1.20.1310.10">
    <property type="entry name" value="Cullin Repeats"/>
    <property type="match status" value="4"/>
</dbReference>
<dbReference type="FunFam" id="1.20.1310.10:FF:000002">
    <property type="entry name" value="cullin-3 isoform X1"/>
    <property type="match status" value="1"/>
</dbReference>
<keyword evidence="8" id="KW-1185">Reference proteome</keyword>
<dbReference type="InterPro" id="IPR016158">
    <property type="entry name" value="Cullin_homology"/>
</dbReference>
<evidence type="ECO:0000259" key="6">
    <source>
        <dbReference type="PROSITE" id="PS50069"/>
    </source>
</evidence>
<evidence type="ECO:0000256" key="4">
    <source>
        <dbReference type="PROSITE-ProRule" id="PRU00330"/>
    </source>
</evidence>
<gene>
    <name evidence="7" type="ORF">PHAECO_LOCUS8981</name>
</gene>
<dbReference type="InterPro" id="IPR036317">
    <property type="entry name" value="Cullin_homology_sf"/>
</dbReference>
<protein>
    <recommendedName>
        <fullName evidence="6">Cullin family profile domain-containing protein</fullName>
    </recommendedName>
</protein>
<dbReference type="PANTHER" id="PTHR11932">
    <property type="entry name" value="CULLIN"/>
    <property type="match status" value="1"/>
</dbReference>
<feature type="domain" description="Cullin family profile" evidence="6">
    <location>
        <begin position="369"/>
        <end position="594"/>
    </location>
</feature>
<dbReference type="GO" id="GO:0031461">
    <property type="term" value="C:cullin-RING ubiquitin ligase complex"/>
    <property type="evidence" value="ECO:0007669"/>
    <property type="project" value="InterPro"/>
</dbReference>
<proteinExistence type="inferred from homology"/>
<dbReference type="SUPFAM" id="SSF46785">
    <property type="entry name" value="Winged helix' DNA-binding domain"/>
    <property type="match status" value="1"/>
</dbReference>
<evidence type="ECO:0000256" key="2">
    <source>
        <dbReference type="ARBA" id="ARBA00022499"/>
    </source>
</evidence>
<dbReference type="Gene3D" id="3.30.230.130">
    <property type="entry name" value="Cullin, Chain C, Domain 2"/>
    <property type="match status" value="1"/>
</dbReference>
<dbReference type="InterPro" id="IPR019559">
    <property type="entry name" value="Cullin_neddylation_domain"/>
</dbReference>
<dbReference type="SMART" id="SM00182">
    <property type="entry name" value="CULLIN"/>
    <property type="match status" value="1"/>
</dbReference>
<name>A0A9P0GWE2_PHACE</name>
<evidence type="ECO:0000313" key="7">
    <source>
        <dbReference type="EMBL" id="CAH1170430.1"/>
    </source>
</evidence>
<keyword evidence="2" id="KW-1017">Isopeptide bond</keyword>
<dbReference type="InterPro" id="IPR036390">
    <property type="entry name" value="WH_DNA-bd_sf"/>
</dbReference>
<accession>A0A9P0GWE2</accession>
<dbReference type="InterPro" id="IPR036388">
    <property type="entry name" value="WH-like_DNA-bd_sf"/>
</dbReference>
<dbReference type="InterPro" id="IPR001373">
    <property type="entry name" value="Cullin_N"/>
</dbReference>
<dbReference type="FunFam" id="1.10.10.10:FF:000050">
    <property type="entry name" value="Cullin 4B"/>
    <property type="match status" value="1"/>
</dbReference>
<dbReference type="Pfam" id="PF26557">
    <property type="entry name" value="Cullin_AB"/>
    <property type="match status" value="1"/>
</dbReference>
<dbReference type="GO" id="GO:0031625">
    <property type="term" value="F:ubiquitin protein ligase binding"/>
    <property type="evidence" value="ECO:0007669"/>
    <property type="project" value="InterPro"/>
</dbReference>
<dbReference type="SUPFAM" id="SSF75632">
    <property type="entry name" value="Cullin homology domain"/>
    <property type="match status" value="1"/>
</dbReference>
<evidence type="ECO:0000313" key="8">
    <source>
        <dbReference type="Proteomes" id="UP001153737"/>
    </source>
</evidence>
<evidence type="ECO:0000256" key="1">
    <source>
        <dbReference type="ARBA" id="ARBA00006019"/>
    </source>
</evidence>
<dbReference type="Pfam" id="PF00888">
    <property type="entry name" value="Cullin"/>
    <property type="match status" value="1"/>
</dbReference>
<dbReference type="SMART" id="SM00884">
    <property type="entry name" value="Cullin_Nedd8"/>
    <property type="match status" value="1"/>
</dbReference>